<dbReference type="EMBL" id="DQ374087">
    <property type="protein sequence ID" value="ABD83306.1"/>
    <property type="molecule type" value="Genomic_DNA"/>
</dbReference>
<dbReference type="AlphaFoldDB" id="Q20CB9"/>
<accession>Q20CB9</accession>
<organism evidence="1">
    <name type="scientific">Beta vulgaris</name>
    <name type="common">Sugar beet</name>
    <dbReference type="NCBI Taxonomy" id="161934"/>
    <lineage>
        <taxon>Eukaryota</taxon>
        <taxon>Viridiplantae</taxon>
        <taxon>Streptophyta</taxon>
        <taxon>Embryophyta</taxon>
        <taxon>Tracheophyta</taxon>
        <taxon>Spermatophyta</taxon>
        <taxon>Magnoliopsida</taxon>
        <taxon>eudicotyledons</taxon>
        <taxon>Gunneridae</taxon>
        <taxon>Pentapetalae</taxon>
        <taxon>Caryophyllales</taxon>
        <taxon>Chenopodiaceae</taxon>
        <taxon>Betoideae</taxon>
        <taxon>Beta</taxon>
    </lineage>
</organism>
<reference evidence="1" key="1">
    <citation type="journal article" date="2006" name="Mol. Genet. Genomics">
        <title>A complete physical map of a wild beet (Beta procumbens) translocation in sugar beet.</title>
        <authorList>
            <person name="Schulte D."/>
            <person name="Cai D."/>
            <person name="Kleine M."/>
            <person name="Fan L."/>
            <person name="Wang S."/>
            <person name="Jung C."/>
        </authorList>
    </citation>
    <scope>NUCLEOTIDE SEQUENCE</scope>
</reference>
<name>Q20CB9_BETVU</name>
<proteinExistence type="predicted"/>
<sequence>MFAAYHVTVVDSSVISPRTPFHHWASAAAPPSVVDRPSQAIVAPFSGSPYSDSLAAVSAAATTTAAATTGVVGLSTPLWSYQPPQPSLGASSSVFAASPSLLCPMSRLSLDYPLGFGPHTSGGNGHPLSFSVPYAPPSLPSTTSFAHQDITIKLPSP</sequence>
<protein>
    <submittedName>
        <fullName evidence="1">Fgenesh protein 128</fullName>
    </submittedName>
</protein>
<evidence type="ECO:0000313" key="1">
    <source>
        <dbReference type="EMBL" id="ABD83306.1"/>
    </source>
</evidence>